<accession>A0A375GMB3</accession>
<evidence type="ECO:0000313" key="2">
    <source>
        <dbReference type="EMBL" id="SPC24419.1"/>
    </source>
</evidence>
<organism evidence="2">
    <name type="scientific">Cupriavidus oxalaticus</name>
    <dbReference type="NCBI Taxonomy" id="96344"/>
    <lineage>
        <taxon>Bacteria</taxon>
        <taxon>Pseudomonadati</taxon>
        <taxon>Pseudomonadota</taxon>
        <taxon>Betaproteobacteria</taxon>
        <taxon>Burkholderiales</taxon>
        <taxon>Burkholderiaceae</taxon>
        <taxon>Cupriavidus</taxon>
    </lineage>
</organism>
<evidence type="ECO:0000313" key="1">
    <source>
        <dbReference type="EMBL" id="SPC07749.1"/>
    </source>
</evidence>
<gene>
    <name evidence="2" type="ORF">CO2235_MP80299</name>
    <name evidence="1" type="ORF">CO2235_U770191</name>
</gene>
<dbReference type="Proteomes" id="UP000256862">
    <property type="component" value="Plasmid CO2235_mp"/>
</dbReference>
<reference evidence="3" key="1">
    <citation type="submission" date="2018-01" db="EMBL/GenBank/DDBJ databases">
        <authorList>
            <person name="Gaut B.S."/>
            <person name="Morton B.R."/>
            <person name="Clegg M.T."/>
            <person name="Duvall M.R."/>
        </authorList>
    </citation>
    <scope>NUCLEOTIDE SEQUENCE [LARGE SCALE GENOMIC DNA]</scope>
</reference>
<proteinExistence type="predicted"/>
<sequence>MGRSRAAVTPVEYRLRRMADDNAMGNPGLHRFGSSGFRFARGGTGLSFHPIGSHRRPLRRMGPDCTFASAHAIATSECLNGADGGPSCGALRSHVSDTTGNFVESKPMSRHRLKLERSHGPAGWPERLVHPLNAEASMPCHRHFLLVRKPCHPGRPCEALHGPAIIS</sequence>
<dbReference type="EMBL" id="OGUS01000143">
    <property type="protein sequence ID" value="SPC24419.1"/>
    <property type="molecule type" value="Genomic_DNA"/>
</dbReference>
<comment type="caution">
    <text evidence="2">The sequence shown here is derived from an EMBL/GenBank/DDBJ whole genome shotgun (WGS) entry which is preliminary data.</text>
</comment>
<reference evidence="2" key="2">
    <citation type="submission" date="2018-01" db="EMBL/GenBank/DDBJ databases">
        <authorList>
            <person name="Clerissi C."/>
        </authorList>
    </citation>
    <scope>NUCLEOTIDE SEQUENCE</scope>
    <source>
        <strain evidence="2">Cupriavidus oxalaticus LMG 2235</strain>
    </source>
</reference>
<dbReference type="AlphaFoldDB" id="A0A375GMB3"/>
<protein>
    <submittedName>
        <fullName evidence="2">Uncharacterized protein</fullName>
    </submittedName>
</protein>
<dbReference type="EMBL" id="OGUS01000084">
    <property type="protein sequence ID" value="SPC07749.1"/>
    <property type="molecule type" value="Genomic_DNA"/>
</dbReference>
<evidence type="ECO:0000313" key="3">
    <source>
        <dbReference type="Proteomes" id="UP000256862"/>
    </source>
</evidence>
<name>A0A375GMB3_9BURK</name>